<sequence>YLVYYARVVNPGEFYAEPAKIESFAYPEIANISGDDMVQIKPVGQ</sequence>
<gene>
    <name evidence="1" type="ORF">S01H1_64789</name>
</gene>
<reference evidence="1" key="1">
    <citation type="journal article" date="2014" name="Front. Microbiol.">
        <title>High frequency of phylogenetically diverse reductive dehalogenase-homologous genes in deep subseafloor sedimentary metagenomes.</title>
        <authorList>
            <person name="Kawai M."/>
            <person name="Futagami T."/>
            <person name="Toyoda A."/>
            <person name="Takaki Y."/>
            <person name="Nishi S."/>
            <person name="Hori S."/>
            <person name="Arai W."/>
            <person name="Tsubouchi T."/>
            <person name="Morono Y."/>
            <person name="Uchiyama I."/>
            <person name="Ito T."/>
            <person name="Fujiyama A."/>
            <person name="Inagaki F."/>
            <person name="Takami H."/>
        </authorList>
    </citation>
    <scope>NUCLEOTIDE SEQUENCE</scope>
    <source>
        <strain evidence="1">Expedition CK06-06</strain>
    </source>
</reference>
<dbReference type="AlphaFoldDB" id="X0X5E5"/>
<organism evidence="1">
    <name type="scientific">marine sediment metagenome</name>
    <dbReference type="NCBI Taxonomy" id="412755"/>
    <lineage>
        <taxon>unclassified sequences</taxon>
        <taxon>metagenomes</taxon>
        <taxon>ecological metagenomes</taxon>
    </lineage>
</organism>
<dbReference type="EMBL" id="BARS01042723">
    <property type="protein sequence ID" value="GAG31883.1"/>
    <property type="molecule type" value="Genomic_DNA"/>
</dbReference>
<protein>
    <recommendedName>
        <fullName evidence="2">Bacterial alpha-2-macroglobulin MG10 domain-containing protein</fullName>
    </recommendedName>
</protein>
<comment type="caution">
    <text evidence="1">The sequence shown here is derived from an EMBL/GenBank/DDBJ whole genome shotgun (WGS) entry which is preliminary data.</text>
</comment>
<evidence type="ECO:0008006" key="2">
    <source>
        <dbReference type="Google" id="ProtNLM"/>
    </source>
</evidence>
<accession>X0X5E5</accession>
<evidence type="ECO:0000313" key="1">
    <source>
        <dbReference type="EMBL" id="GAG31883.1"/>
    </source>
</evidence>
<feature type="non-terminal residue" evidence="1">
    <location>
        <position position="1"/>
    </location>
</feature>
<proteinExistence type="predicted"/>
<name>X0X5E5_9ZZZZ</name>